<evidence type="ECO:0000256" key="7">
    <source>
        <dbReference type="ARBA" id="ARBA00022692"/>
    </source>
</evidence>
<dbReference type="SUPFAM" id="SSF158472">
    <property type="entry name" value="HAMP domain-like"/>
    <property type="match status" value="1"/>
</dbReference>
<evidence type="ECO:0000259" key="16">
    <source>
        <dbReference type="PROSITE" id="PS50885"/>
    </source>
</evidence>
<comment type="subcellular location">
    <subcellularLocation>
        <location evidence="2">Cell membrane</location>
        <topology evidence="2">Multi-pass membrane protein</topology>
    </subcellularLocation>
</comment>
<organism evidence="17 18">
    <name type="scientific">Orenia metallireducens</name>
    <dbReference type="NCBI Taxonomy" id="1413210"/>
    <lineage>
        <taxon>Bacteria</taxon>
        <taxon>Bacillati</taxon>
        <taxon>Bacillota</taxon>
        <taxon>Clostridia</taxon>
        <taxon>Halanaerobiales</taxon>
        <taxon>Halobacteroidaceae</taxon>
        <taxon>Orenia</taxon>
    </lineage>
</organism>
<feature type="domain" description="Histidine kinase" evidence="15">
    <location>
        <begin position="256"/>
        <end position="470"/>
    </location>
</feature>
<dbReference type="PRINTS" id="PR00344">
    <property type="entry name" value="BCTRLSENSOR"/>
</dbReference>
<comment type="catalytic activity">
    <reaction evidence="1">
        <text>ATP + protein L-histidine = ADP + protein N-phospho-L-histidine.</text>
        <dbReference type="EC" id="2.7.13.3"/>
    </reaction>
</comment>
<feature type="domain" description="HAMP" evidence="16">
    <location>
        <begin position="195"/>
        <end position="248"/>
    </location>
</feature>
<dbReference type="SMART" id="SM00388">
    <property type="entry name" value="HisKA"/>
    <property type="match status" value="1"/>
</dbReference>
<evidence type="ECO:0000256" key="2">
    <source>
        <dbReference type="ARBA" id="ARBA00004651"/>
    </source>
</evidence>
<dbReference type="OrthoDB" id="9813151at2"/>
<dbReference type="SMART" id="SM00387">
    <property type="entry name" value="HATPase_c"/>
    <property type="match status" value="1"/>
</dbReference>
<dbReference type="EMBL" id="OBDZ01000001">
    <property type="protein sequence ID" value="SNY06087.1"/>
    <property type="molecule type" value="Genomic_DNA"/>
</dbReference>
<name>A0A285F454_9FIRM</name>
<dbReference type="InterPro" id="IPR004358">
    <property type="entry name" value="Sig_transdc_His_kin-like_C"/>
</dbReference>
<evidence type="ECO:0000256" key="9">
    <source>
        <dbReference type="ARBA" id="ARBA00022777"/>
    </source>
</evidence>
<dbReference type="PANTHER" id="PTHR45528:SF1">
    <property type="entry name" value="SENSOR HISTIDINE KINASE CPXA"/>
    <property type="match status" value="1"/>
</dbReference>
<dbReference type="Gene3D" id="3.30.565.10">
    <property type="entry name" value="Histidine kinase-like ATPase, C-terminal domain"/>
    <property type="match status" value="1"/>
</dbReference>
<dbReference type="Gene3D" id="1.10.287.130">
    <property type="match status" value="1"/>
</dbReference>
<dbReference type="Pfam" id="PF00512">
    <property type="entry name" value="HisKA"/>
    <property type="match status" value="1"/>
</dbReference>
<keyword evidence="8" id="KW-0547">Nucleotide-binding</keyword>
<dbReference type="CDD" id="cd06225">
    <property type="entry name" value="HAMP"/>
    <property type="match status" value="1"/>
</dbReference>
<keyword evidence="5" id="KW-0597">Phosphoprotein</keyword>
<dbReference type="PROSITE" id="PS50109">
    <property type="entry name" value="HIS_KIN"/>
    <property type="match status" value="1"/>
</dbReference>
<dbReference type="InterPro" id="IPR003661">
    <property type="entry name" value="HisK_dim/P_dom"/>
</dbReference>
<evidence type="ECO:0000256" key="4">
    <source>
        <dbReference type="ARBA" id="ARBA00022475"/>
    </source>
</evidence>
<keyword evidence="7 14" id="KW-0812">Transmembrane</keyword>
<dbReference type="AlphaFoldDB" id="A0A285F454"/>
<evidence type="ECO:0000256" key="1">
    <source>
        <dbReference type="ARBA" id="ARBA00000085"/>
    </source>
</evidence>
<dbReference type="SUPFAM" id="SSF55874">
    <property type="entry name" value="ATPase domain of HSP90 chaperone/DNA topoisomerase II/histidine kinase"/>
    <property type="match status" value="1"/>
</dbReference>
<dbReference type="FunFam" id="1.10.287.130:FF:000001">
    <property type="entry name" value="Two-component sensor histidine kinase"/>
    <property type="match status" value="1"/>
</dbReference>
<dbReference type="InterPro" id="IPR003594">
    <property type="entry name" value="HATPase_dom"/>
</dbReference>
<evidence type="ECO:0000256" key="13">
    <source>
        <dbReference type="ARBA" id="ARBA00023136"/>
    </source>
</evidence>
<dbReference type="GO" id="GO:0005524">
    <property type="term" value="F:ATP binding"/>
    <property type="evidence" value="ECO:0007669"/>
    <property type="project" value="UniProtKB-KW"/>
</dbReference>
<evidence type="ECO:0000256" key="3">
    <source>
        <dbReference type="ARBA" id="ARBA00012438"/>
    </source>
</evidence>
<evidence type="ECO:0000256" key="10">
    <source>
        <dbReference type="ARBA" id="ARBA00022840"/>
    </source>
</evidence>
<dbReference type="CDD" id="cd00082">
    <property type="entry name" value="HisKA"/>
    <property type="match status" value="1"/>
</dbReference>
<evidence type="ECO:0000256" key="6">
    <source>
        <dbReference type="ARBA" id="ARBA00022679"/>
    </source>
</evidence>
<evidence type="ECO:0000313" key="18">
    <source>
        <dbReference type="Proteomes" id="UP000219573"/>
    </source>
</evidence>
<dbReference type="PANTHER" id="PTHR45528">
    <property type="entry name" value="SENSOR HISTIDINE KINASE CPXA"/>
    <property type="match status" value="1"/>
</dbReference>
<dbReference type="InterPro" id="IPR036097">
    <property type="entry name" value="HisK_dim/P_sf"/>
</dbReference>
<evidence type="ECO:0000313" key="17">
    <source>
        <dbReference type="EMBL" id="SNY06087.1"/>
    </source>
</evidence>
<evidence type="ECO:0000256" key="8">
    <source>
        <dbReference type="ARBA" id="ARBA00022741"/>
    </source>
</evidence>
<dbReference type="GO" id="GO:0005886">
    <property type="term" value="C:plasma membrane"/>
    <property type="evidence" value="ECO:0007669"/>
    <property type="project" value="UniProtKB-SubCell"/>
</dbReference>
<keyword evidence="11 14" id="KW-1133">Transmembrane helix</keyword>
<feature type="transmembrane region" description="Helical" evidence="14">
    <location>
        <begin position="167"/>
        <end position="193"/>
    </location>
</feature>
<dbReference type="InterPro" id="IPR036890">
    <property type="entry name" value="HATPase_C_sf"/>
</dbReference>
<dbReference type="FunFam" id="3.30.565.10:FF:000006">
    <property type="entry name" value="Sensor histidine kinase WalK"/>
    <property type="match status" value="1"/>
</dbReference>
<dbReference type="Proteomes" id="UP000219573">
    <property type="component" value="Unassembled WGS sequence"/>
</dbReference>
<dbReference type="InterPro" id="IPR005467">
    <property type="entry name" value="His_kinase_dom"/>
</dbReference>
<evidence type="ECO:0000256" key="14">
    <source>
        <dbReference type="SAM" id="Phobius"/>
    </source>
</evidence>
<keyword evidence="4" id="KW-1003">Cell membrane</keyword>
<dbReference type="Pfam" id="PF02518">
    <property type="entry name" value="HATPase_c"/>
    <property type="match status" value="1"/>
</dbReference>
<dbReference type="Gene3D" id="6.10.340.10">
    <property type="match status" value="1"/>
</dbReference>
<dbReference type="GO" id="GO:0000155">
    <property type="term" value="F:phosphorelay sensor kinase activity"/>
    <property type="evidence" value="ECO:0007669"/>
    <property type="project" value="InterPro"/>
</dbReference>
<keyword evidence="6" id="KW-0808">Transferase</keyword>
<dbReference type="InterPro" id="IPR050398">
    <property type="entry name" value="HssS/ArlS-like"/>
</dbReference>
<protein>
    <recommendedName>
        <fullName evidence="3">histidine kinase</fullName>
        <ecNumber evidence="3">2.7.13.3</ecNumber>
    </recommendedName>
</protein>
<reference evidence="18" key="1">
    <citation type="submission" date="2017-09" db="EMBL/GenBank/DDBJ databases">
        <authorList>
            <person name="Varghese N."/>
            <person name="Submissions S."/>
        </authorList>
    </citation>
    <scope>NUCLEOTIDE SEQUENCE [LARGE SCALE GENOMIC DNA]</scope>
    <source>
        <strain evidence="18">MSL47</strain>
    </source>
</reference>
<keyword evidence="12" id="KW-0902">Two-component regulatory system</keyword>
<evidence type="ECO:0000256" key="11">
    <source>
        <dbReference type="ARBA" id="ARBA00022989"/>
    </source>
</evidence>
<keyword evidence="13 14" id="KW-0472">Membrane</keyword>
<dbReference type="PROSITE" id="PS50885">
    <property type="entry name" value="HAMP"/>
    <property type="match status" value="1"/>
</dbReference>
<dbReference type="SUPFAM" id="SSF47384">
    <property type="entry name" value="Homodimeric domain of signal transducing histidine kinase"/>
    <property type="match status" value="1"/>
</dbReference>
<keyword evidence="18" id="KW-1185">Reference proteome</keyword>
<dbReference type="SMART" id="SM00304">
    <property type="entry name" value="HAMP"/>
    <property type="match status" value="1"/>
</dbReference>
<proteinExistence type="predicted"/>
<dbReference type="Pfam" id="PF00672">
    <property type="entry name" value="HAMP"/>
    <property type="match status" value="1"/>
</dbReference>
<dbReference type="EC" id="2.7.13.3" evidence="3"/>
<evidence type="ECO:0000259" key="15">
    <source>
        <dbReference type="PROSITE" id="PS50109"/>
    </source>
</evidence>
<dbReference type="InterPro" id="IPR003660">
    <property type="entry name" value="HAMP_dom"/>
</dbReference>
<evidence type="ECO:0000256" key="5">
    <source>
        <dbReference type="ARBA" id="ARBA00022553"/>
    </source>
</evidence>
<feature type="transmembrane region" description="Helical" evidence="14">
    <location>
        <begin position="21"/>
        <end position="42"/>
    </location>
</feature>
<keyword evidence="10" id="KW-0067">ATP-binding</keyword>
<gene>
    <name evidence="17" type="ORF">SAMN06265827_101213</name>
</gene>
<keyword evidence="9 17" id="KW-0418">Kinase</keyword>
<dbReference type="RefSeq" id="WP_097016250.1">
    <property type="nucleotide sequence ID" value="NZ_OBDZ01000001.1"/>
</dbReference>
<accession>A0A285F454</accession>
<evidence type="ECO:0000256" key="12">
    <source>
        <dbReference type="ARBA" id="ARBA00023012"/>
    </source>
</evidence>
<sequence>MLSRINELKFWKKSIPISLKLTLIYAVVFSIAIMVISVITFYGSRYLGFQRIKRDIITISQEVSDYIKEGKAVNKDIFEALNIRRPMDLKIYNEDGYLLFKNSPHSPHIDMKSNLGQISISEERDKPWEDKKKKFFKRTIYLNTKVTYQQQSFYVQVSLPLVGRDDIFNILMIVLIATNILGVLVSIIVGNYISKKILKPIGQITDAAQKITINDLDERIVSEGPSDELRELATTFNNMIDRLQESIEKQKAFVSDASHELRTPISVIQGYIDLLDRWGKSNQEVLDESIEAIKAETINMKKLLEQLLFLARSDREQDGFEKVEFQLDALTTEVYRETELIDDHHAVILKNNDKVKINGDEQLIKQLLRIIMDNSIKYTESGGKISIDSRAVDDFVEITITDTGIGIAKEDLNNIFDRFYRADKSRNRESGGTGLGLSIAKWIVDSHLGEIEVESKLNQGTKIIIKLPTC</sequence>